<reference evidence="1 2" key="1">
    <citation type="journal article" date="2015" name="Genome Announc.">
        <title>Genome sequences of equid herpesviruses 2 and 5.</title>
        <authorList>
            <person name="Wilkie G.S."/>
            <person name="Kerr K."/>
            <person name="Stewart J.P."/>
            <person name="Studdert M.J."/>
            <person name="Davison A.J."/>
        </authorList>
    </citation>
    <scope>NUCLEOTIDE SEQUENCE [LARGE SCALE GENOMIC DNA]</scope>
    <source>
        <strain evidence="1">2-141/67</strain>
    </source>
</reference>
<name>A0A0B4Q6T7_9GAMA</name>
<dbReference type="KEGG" id="vg:23104152"/>
<accession>A0A0B4Q6T7</accession>
<gene>
    <name evidence="1" type="primary">E6B</name>
</gene>
<dbReference type="RefSeq" id="YP_009118405.1">
    <property type="nucleotide sequence ID" value="NC_026421.1"/>
</dbReference>
<dbReference type="EMBL" id="KM924295">
    <property type="protein sequence ID" value="AIU39606.1"/>
    <property type="molecule type" value="Genomic_DNA"/>
</dbReference>
<sequence>MLLLLLIWALTLHCVWGMMPLGLGPGEFDPPEDRVSATSPSHAREKRGLDACPQGPRLNFTCVGRSWGCPCCCCCYECKRICEGGGEL</sequence>
<dbReference type="GeneID" id="23104152"/>
<keyword evidence="2" id="KW-1185">Reference proteome</keyword>
<evidence type="ECO:0000313" key="1">
    <source>
        <dbReference type="EMBL" id="AIU39606.1"/>
    </source>
</evidence>
<evidence type="ECO:0000313" key="2">
    <source>
        <dbReference type="Proteomes" id="UP000124452"/>
    </source>
</evidence>
<proteinExistence type="predicted"/>
<organism evidence="1 2">
    <name type="scientific">Equid gammaherpesvirus 5</name>
    <dbReference type="NCBI Taxonomy" id="10371"/>
    <lineage>
        <taxon>Viruses</taxon>
        <taxon>Duplodnaviria</taxon>
        <taxon>Heunggongvirae</taxon>
        <taxon>Peploviricota</taxon>
        <taxon>Herviviricetes</taxon>
        <taxon>Herpesvirales</taxon>
        <taxon>Orthoherpesviridae</taxon>
        <taxon>Gammaherpesvirinae</taxon>
        <taxon>Percavirus</taxon>
        <taxon>Percavirus equidgamma5</taxon>
    </lineage>
</organism>
<protein>
    <submittedName>
        <fullName evidence="1">Protein E6B</fullName>
    </submittedName>
</protein>
<dbReference type="Proteomes" id="UP000124452">
    <property type="component" value="Segment"/>
</dbReference>